<dbReference type="GO" id="GO:0015180">
    <property type="term" value="F:L-alanine transmembrane transporter activity"/>
    <property type="evidence" value="ECO:0007669"/>
    <property type="project" value="TreeGrafter"/>
</dbReference>
<dbReference type="AlphaFoldDB" id="A0AAE1F0N2"/>
<evidence type="ECO:0000313" key="5">
    <source>
        <dbReference type="Proteomes" id="UP001286313"/>
    </source>
</evidence>
<feature type="transmembrane region" description="Helical" evidence="2">
    <location>
        <begin position="82"/>
        <end position="104"/>
    </location>
</feature>
<accession>A0AAE1F0N2</accession>
<dbReference type="GO" id="GO:1903801">
    <property type="term" value="P:L-leucine import across plasma membrane"/>
    <property type="evidence" value="ECO:0007669"/>
    <property type="project" value="TreeGrafter"/>
</dbReference>
<gene>
    <name evidence="4" type="ORF">Pcinc_029606</name>
</gene>
<dbReference type="Pfam" id="PF16028">
    <property type="entry name" value="SLC3A2_N"/>
    <property type="match status" value="1"/>
</dbReference>
<dbReference type="Gene3D" id="2.60.40.1180">
    <property type="entry name" value="Golgi alpha-mannosidase II"/>
    <property type="match status" value="1"/>
</dbReference>
<dbReference type="PANTHER" id="PTHR46673">
    <property type="entry name" value="4F2 CELL-SURFACE ANTIGEN HEAVY CHAIN"/>
    <property type="match status" value="1"/>
</dbReference>
<dbReference type="GO" id="GO:0015823">
    <property type="term" value="P:phenylalanine transport"/>
    <property type="evidence" value="ECO:0007669"/>
    <property type="project" value="TreeGrafter"/>
</dbReference>
<organism evidence="4 5">
    <name type="scientific">Petrolisthes cinctipes</name>
    <name type="common">Flat porcelain crab</name>
    <dbReference type="NCBI Taxonomy" id="88211"/>
    <lineage>
        <taxon>Eukaryota</taxon>
        <taxon>Metazoa</taxon>
        <taxon>Ecdysozoa</taxon>
        <taxon>Arthropoda</taxon>
        <taxon>Crustacea</taxon>
        <taxon>Multicrustacea</taxon>
        <taxon>Malacostraca</taxon>
        <taxon>Eumalacostraca</taxon>
        <taxon>Eucarida</taxon>
        <taxon>Decapoda</taxon>
        <taxon>Pleocyemata</taxon>
        <taxon>Anomura</taxon>
        <taxon>Galatheoidea</taxon>
        <taxon>Porcellanidae</taxon>
        <taxon>Petrolisthes</taxon>
    </lineage>
</organism>
<dbReference type="InterPro" id="IPR013780">
    <property type="entry name" value="Glyco_hydro_b"/>
</dbReference>
<feature type="region of interest" description="Disordered" evidence="1">
    <location>
        <begin position="1"/>
        <end position="52"/>
    </location>
</feature>
<dbReference type="EMBL" id="JAWQEG010003729">
    <property type="protein sequence ID" value="KAK3864722.1"/>
    <property type="molecule type" value="Genomic_DNA"/>
</dbReference>
<dbReference type="InterPro" id="IPR031984">
    <property type="entry name" value="SLC3A2_N"/>
</dbReference>
<reference evidence="4" key="1">
    <citation type="submission" date="2023-10" db="EMBL/GenBank/DDBJ databases">
        <title>Genome assemblies of two species of porcelain crab, Petrolisthes cinctipes and Petrolisthes manimaculis (Anomura: Porcellanidae).</title>
        <authorList>
            <person name="Angst P."/>
        </authorList>
    </citation>
    <scope>NUCLEOTIDE SEQUENCE</scope>
    <source>
        <strain evidence="4">PB745_01</strain>
        <tissue evidence="4">Gill</tissue>
    </source>
</reference>
<dbReference type="GO" id="GO:0015190">
    <property type="term" value="F:L-leucine transmembrane transporter activity"/>
    <property type="evidence" value="ECO:0007669"/>
    <property type="project" value="TreeGrafter"/>
</dbReference>
<name>A0AAE1F0N2_PETCI</name>
<dbReference type="PANTHER" id="PTHR46673:SF1">
    <property type="entry name" value="4F2 CELL-SURFACE ANTIGEN HEAVY CHAIN"/>
    <property type="match status" value="1"/>
</dbReference>
<evidence type="ECO:0000256" key="1">
    <source>
        <dbReference type="SAM" id="MobiDB-lite"/>
    </source>
</evidence>
<feature type="domain" description="Solute carrier family 3 member 2 N-terminal" evidence="3">
    <location>
        <begin position="49"/>
        <end position="123"/>
    </location>
</feature>
<dbReference type="InterPro" id="IPR042280">
    <property type="entry name" value="SLC3A2"/>
</dbReference>
<sequence length="474" mass="52553">MTEEKRGVSNGPANTSEMAPQEDGTKVPLTNDECAEVKFTSPNNPPNGDAKVDLGTASDFSGLTKEDLMKYADDPFWVRMRWFLFILFWAGWVAMLVLAIVIIVQAPRCAPKETLEWVQESAMIQYDLKHPVDTDNSGDESPEDLIKMAKDLGVTTVYLEDLISPEDFSEINAMYQKGRVTKVLEAAREAGLHVVTDFVPTTVPATNNWYMNDTLKTTFFKPGLPELDFASQDLLNALAEILRGTWHGIGVQGYLMASVADPMKEKEMRNASSFLNKTLEDIDGLVVYGEEDTKELLSTTFDATEYKNFLQNQVDEWAYYKYNPKEAESTSKISRDTVQLVTLSLFLVPGTPILDGFDKTYFDENAAFIKSLSEFRGKESVQVGNMTFANNTDDDVIAFARVMKGTPGYAVAVNMNPSAVLVNFTDISGVPKDGDNQLKITNATLLQNDLGASQMDSVSLEPNEGIVVQFVPSF</sequence>
<evidence type="ECO:0000259" key="3">
    <source>
        <dbReference type="Pfam" id="PF16028"/>
    </source>
</evidence>
<dbReference type="GO" id="GO:0016324">
    <property type="term" value="C:apical plasma membrane"/>
    <property type="evidence" value="ECO:0007669"/>
    <property type="project" value="TreeGrafter"/>
</dbReference>
<keyword evidence="2" id="KW-0812">Transmembrane</keyword>
<dbReference type="InterPro" id="IPR017853">
    <property type="entry name" value="GH"/>
</dbReference>
<dbReference type="SUPFAM" id="SSF51445">
    <property type="entry name" value="(Trans)glycosidases"/>
    <property type="match status" value="1"/>
</dbReference>
<dbReference type="Proteomes" id="UP001286313">
    <property type="component" value="Unassembled WGS sequence"/>
</dbReference>
<evidence type="ECO:0000256" key="2">
    <source>
        <dbReference type="SAM" id="Phobius"/>
    </source>
</evidence>
<evidence type="ECO:0000313" key="4">
    <source>
        <dbReference type="EMBL" id="KAK3864722.1"/>
    </source>
</evidence>
<keyword evidence="5" id="KW-1185">Reference proteome</keyword>
<dbReference type="GO" id="GO:0016323">
    <property type="term" value="C:basolateral plasma membrane"/>
    <property type="evidence" value="ECO:0007669"/>
    <property type="project" value="TreeGrafter"/>
</dbReference>
<keyword evidence="2" id="KW-1133">Transmembrane helix</keyword>
<dbReference type="GO" id="GO:0015173">
    <property type="term" value="F:aromatic amino acid transmembrane transporter activity"/>
    <property type="evidence" value="ECO:0007669"/>
    <property type="project" value="TreeGrafter"/>
</dbReference>
<comment type="caution">
    <text evidence="4">The sequence shown here is derived from an EMBL/GenBank/DDBJ whole genome shotgun (WGS) entry which is preliminary data.</text>
</comment>
<protein>
    <recommendedName>
        <fullName evidence="3">Solute carrier family 3 member 2 N-terminal domain-containing protein</fullName>
    </recommendedName>
</protein>
<keyword evidence="2" id="KW-0472">Membrane</keyword>
<dbReference type="Gene3D" id="3.20.20.80">
    <property type="entry name" value="Glycosidases"/>
    <property type="match status" value="1"/>
</dbReference>
<proteinExistence type="predicted"/>
<dbReference type="GO" id="GO:1904273">
    <property type="term" value="P:L-alanine import across plasma membrane"/>
    <property type="evidence" value="ECO:0007669"/>
    <property type="project" value="TreeGrafter"/>
</dbReference>